<dbReference type="RefSeq" id="WP_344992431.1">
    <property type="nucleotide sequence ID" value="NZ_BAABCD010000019.1"/>
</dbReference>
<dbReference type="InterPro" id="IPR036461">
    <property type="entry name" value="Urease_betasu_sf"/>
</dbReference>
<dbReference type="InterPro" id="IPR036463">
    <property type="entry name" value="Urease_gamma_sf"/>
</dbReference>
<dbReference type="Pfam" id="PF00699">
    <property type="entry name" value="Urease_beta"/>
    <property type="match status" value="1"/>
</dbReference>
<evidence type="ECO:0000256" key="1">
    <source>
        <dbReference type="ARBA" id="ARBA00004897"/>
    </source>
</evidence>
<dbReference type="InterPro" id="IPR002019">
    <property type="entry name" value="Urease_beta-like"/>
</dbReference>
<comment type="pathway">
    <text evidence="1">Nitrogen metabolism; urea degradation; CO(2) and NH(3) from urea (urease route): step 1/1.</text>
</comment>
<sequence length="229" mass="24823">MNLTPTESERLIVFSAAEFARRNLREGIPLSHPEAIAYITDEAMLMARSDVPFPEVRERAGQLLTSAQVEPGVPSMIPYIMAELPTPAGSKLLTIYSPIADTADGPVPGEVIALTEAEMVFDPAGLVELEVVNSGDRDVQVRSMTHFFEVNKALTFDRAAAYGHKLAIHAGGGTRFEPGIPKVVVLTPFVGERVIHGQAGLVNGSLDDPDTRARAFEKARRLGYIQEQS</sequence>
<keyword evidence="3 5" id="KW-0378">Hydrolase</keyword>
<evidence type="ECO:0000256" key="4">
    <source>
        <dbReference type="ARBA" id="ARBA00047778"/>
    </source>
</evidence>
<comment type="catalytic activity">
    <reaction evidence="4">
        <text>urea + 2 H2O + H(+) = hydrogencarbonate + 2 NH4(+)</text>
        <dbReference type="Rhea" id="RHEA:20557"/>
        <dbReference type="ChEBI" id="CHEBI:15377"/>
        <dbReference type="ChEBI" id="CHEBI:15378"/>
        <dbReference type="ChEBI" id="CHEBI:16199"/>
        <dbReference type="ChEBI" id="CHEBI:17544"/>
        <dbReference type="ChEBI" id="CHEBI:28938"/>
        <dbReference type="EC" id="3.5.1.5"/>
    </reaction>
</comment>
<reference evidence="6" key="1">
    <citation type="journal article" date="2019" name="Int. J. Syst. Evol. Microbiol.">
        <title>The Global Catalogue of Microorganisms (GCM) 10K type strain sequencing project: providing services to taxonomists for standard genome sequencing and annotation.</title>
        <authorList>
            <consortium name="The Broad Institute Genomics Platform"/>
            <consortium name="The Broad Institute Genome Sequencing Center for Infectious Disease"/>
            <person name="Wu L."/>
            <person name="Ma J."/>
        </authorList>
    </citation>
    <scope>NUCLEOTIDE SEQUENCE [LARGE SCALE GENOMIC DNA]</scope>
    <source>
        <strain evidence="6">JCM 11882</strain>
    </source>
</reference>
<evidence type="ECO:0000313" key="5">
    <source>
        <dbReference type="EMBL" id="MFC4754463.1"/>
    </source>
</evidence>
<dbReference type="GO" id="GO:0009039">
    <property type="term" value="F:urease activity"/>
    <property type="evidence" value="ECO:0007669"/>
    <property type="project" value="UniProtKB-EC"/>
</dbReference>
<gene>
    <name evidence="5" type="ORF">ACFO7U_06705</name>
</gene>
<accession>A0ABV9PRZ4</accession>
<dbReference type="Proteomes" id="UP001595836">
    <property type="component" value="Unassembled WGS sequence"/>
</dbReference>
<dbReference type="SUPFAM" id="SSF54111">
    <property type="entry name" value="Urease, gamma-subunit"/>
    <property type="match status" value="1"/>
</dbReference>
<evidence type="ECO:0000313" key="6">
    <source>
        <dbReference type="Proteomes" id="UP001595836"/>
    </source>
</evidence>
<dbReference type="PANTHER" id="PTHR33569:SF1">
    <property type="entry name" value="UREASE"/>
    <property type="match status" value="1"/>
</dbReference>
<name>A0ABV9PRZ4_9ACTN</name>
<keyword evidence="6" id="KW-1185">Reference proteome</keyword>
<comment type="caution">
    <text evidence="5">The sequence shown here is derived from an EMBL/GenBank/DDBJ whole genome shotgun (WGS) entry which is preliminary data.</text>
</comment>
<dbReference type="InterPro" id="IPR050069">
    <property type="entry name" value="Urease_subunit"/>
</dbReference>
<dbReference type="NCBIfam" id="NF009671">
    <property type="entry name" value="PRK13192.1"/>
    <property type="match status" value="1"/>
</dbReference>
<dbReference type="SUPFAM" id="SSF51278">
    <property type="entry name" value="Urease, beta-subunit"/>
    <property type="match status" value="1"/>
</dbReference>
<dbReference type="Gene3D" id="3.30.280.10">
    <property type="entry name" value="Urease, gamma-like subunit"/>
    <property type="match status" value="1"/>
</dbReference>
<protein>
    <recommendedName>
        <fullName evidence="2">urease</fullName>
        <ecNumber evidence="2">3.5.1.5</ecNumber>
    </recommendedName>
</protein>
<evidence type="ECO:0000256" key="2">
    <source>
        <dbReference type="ARBA" id="ARBA00012934"/>
    </source>
</evidence>
<proteinExistence type="predicted"/>
<dbReference type="Pfam" id="PF00547">
    <property type="entry name" value="Urease_gamma"/>
    <property type="match status" value="1"/>
</dbReference>
<evidence type="ECO:0000256" key="3">
    <source>
        <dbReference type="ARBA" id="ARBA00022801"/>
    </source>
</evidence>
<organism evidence="5 6">
    <name type="scientific">Dietzia aurantiaca</name>
    <dbReference type="NCBI Taxonomy" id="983873"/>
    <lineage>
        <taxon>Bacteria</taxon>
        <taxon>Bacillati</taxon>
        <taxon>Actinomycetota</taxon>
        <taxon>Actinomycetes</taxon>
        <taxon>Mycobacteriales</taxon>
        <taxon>Dietziaceae</taxon>
        <taxon>Dietzia</taxon>
    </lineage>
</organism>
<dbReference type="EC" id="3.5.1.5" evidence="2"/>
<dbReference type="PANTHER" id="PTHR33569">
    <property type="entry name" value="UREASE"/>
    <property type="match status" value="1"/>
</dbReference>
<dbReference type="InterPro" id="IPR002026">
    <property type="entry name" value="Urease_gamma/gamma-beta_su"/>
</dbReference>
<dbReference type="EMBL" id="JBHSHP010000018">
    <property type="protein sequence ID" value="MFC4754463.1"/>
    <property type="molecule type" value="Genomic_DNA"/>
</dbReference>
<dbReference type="Gene3D" id="2.10.150.10">
    <property type="entry name" value="Urease, beta subunit"/>
    <property type="match status" value="1"/>
</dbReference>